<name>A0A4Y7T4Z0_COPMI</name>
<dbReference type="EMBL" id="QPFP01000031">
    <property type="protein sequence ID" value="TEB28629.1"/>
    <property type="molecule type" value="Genomic_DNA"/>
</dbReference>
<gene>
    <name evidence="1" type="ORF">FA13DRAFT_1735457</name>
</gene>
<organism evidence="1 2">
    <name type="scientific">Coprinellus micaceus</name>
    <name type="common">Glistening ink-cap mushroom</name>
    <name type="synonym">Coprinus micaceus</name>
    <dbReference type="NCBI Taxonomy" id="71717"/>
    <lineage>
        <taxon>Eukaryota</taxon>
        <taxon>Fungi</taxon>
        <taxon>Dikarya</taxon>
        <taxon>Basidiomycota</taxon>
        <taxon>Agaricomycotina</taxon>
        <taxon>Agaricomycetes</taxon>
        <taxon>Agaricomycetidae</taxon>
        <taxon>Agaricales</taxon>
        <taxon>Agaricineae</taxon>
        <taxon>Psathyrellaceae</taxon>
        <taxon>Coprinellus</taxon>
    </lineage>
</organism>
<dbReference type="AlphaFoldDB" id="A0A4Y7T4Z0"/>
<dbReference type="Proteomes" id="UP000298030">
    <property type="component" value="Unassembled WGS sequence"/>
</dbReference>
<proteinExistence type="predicted"/>
<reference evidence="1 2" key="1">
    <citation type="journal article" date="2019" name="Nat. Ecol. Evol.">
        <title>Megaphylogeny resolves global patterns of mushroom evolution.</title>
        <authorList>
            <person name="Varga T."/>
            <person name="Krizsan K."/>
            <person name="Foldi C."/>
            <person name="Dima B."/>
            <person name="Sanchez-Garcia M."/>
            <person name="Sanchez-Ramirez S."/>
            <person name="Szollosi G.J."/>
            <person name="Szarkandi J.G."/>
            <person name="Papp V."/>
            <person name="Albert L."/>
            <person name="Andreopoulos W."/>
            <person name="Angelini C."/>
            <person name="Antonin V."/>
            <person name="Barry K.W."/>
            <person name="Bougher N.L."/>
            <person name="Buchanan P."/>
            <person name="Buyck B."/>
            <person name="Bense V."/>
            <person name="Catcheside P."/>
            <person name="Chovatia M."/>
            <person name="Cooper J."/>
            <person name="Damon W."/>
            <person name="Desjardin D."/>
            <person name="Finy P."/>
            <person name="Geml J."/>
            <person name="Haridas S."/>
            <person name="Hughes K."/>
            <person name="Justo A."/>
            <person name="Karasinski D."/>
            <person name="Kautmanova I."/>
            <person name="Kiss B."/>
            <person name="Kocsube S."/>
            <person name="Kotiranta H."/>
            <person name="LaButti K.M."/>
            <person name="Lechner B.E."/>
            <person name="Liimatainen K."/>
            <person name="Lipzen A."/>
            <person name="Lukacs Z."/>
            <person name="Mihaltcheva S."/>
            <person name="Morgado L.N."/>
            <person name="Niskanen T."/>
            <person name="Noordeloos M.E."/>
            <person name="Ohm R.A."/>
            <person name="Ortiz-Santana B."/>
            <person name="Ovrebo C."/>
            <person name="Racz N."/>
            <person name="Riley R."/>
            <person name="Savchenko A."/>
            <person name="Shiryaev A."/>
            <person name="Soop K."/>
            <person name="Spirin V."/>
            <person name="Szebenyi C."/>
            <person name="Tomsovsky M."/>
            <person name="Tulloss R.E."/>
            <person name="Uehling J."/>
            <person name="Grigoriev I.V."/>
            <person name="Vagvolgyi C."/>
            <person name="Papp T."/>
            <person name="Martin F.M."/>
            <person name="Miettinen O."/>
            <person name="Hibbett D.S."/>
            <person name="Nagy L.G."/>
        </authorList>
    </citation>
    <scope>NUCLEOTIDE SEQUENCE [LARGE SCALE GENOMIC DNA]</scope>
    <source>
        <strain evidence="1 2">FP101781</strain>
    </source>
</reference>
<protein>
    <submittedName>
        <fullName evidence="1">Uncharacterized protein</fullName>
    </submittedName>
</protein>
<accession>A0A4Y7T4Z0</accession>
<evidence type="ECO:0000313" key="1">
    <source>
        <dbReference type="EMBL" id="TEB28629.1"/>
    </source>
</evidence>
<keyword evidence="2" id="KW-1185">Reference proteome</keyword>
<sequence length="57" mass="6253">MRKVDYTGSQPVASKLLFAPARPGSEDELKSDMNAFEMAGDQSYLHHRGAADQEPNS</sequence>
<comment type="caution">
    <text evidence="1">The sequence shown here is derived from an EMBL/GenBank/DDBJ whole genome shotgun (WGS) entry which is preliminary data.</text>
</comment>
<evidence type="ECO:0000313" key="2">
    <source>
        <dbReference type="Proteomes" id="UP000298030"/>
    </source>
</evidence>
<dbReference type="OrthoDB" id="3035007at2759"/>